<dbReference type="AlphaFoldDB" id="A0A1V9XZE5"/>
<dbReference type="GO" id="GO:0000381">
    <property type="term" value="P:regulation of alternative mRNA splicing, via spliceosome"/>
    <property type="evidence" value="ECO:0007669"/>
    <property type="project" value="InterPro"/>
</dbReference>
<comment type="similarity">
    <text evidence="1">Belongs to the NSRP1 family.</text>
</comment>
<dbReference type="Proteomes" id="UP000192247">
    <property type="component" value="Unassembled WGS sequence"/>
</dbReference>
<feature type="compositionally biased region" description="Basic and acidic residues" evidence="3">
    <location>
        <begin position="139"/>
        <end position="159"/>
    </location>
</feature>
<keyword evidence="6" id="KW-1185">Reference proteome</keyword>
<feature type="region of interest" description="Disordered" evidence="3">
    <location>
        <begin position="101"/>
        <end position="123"/>
    </location>
</feature>
<evidence type="ECO:0000259" key="4">
    <source>
        <dbReference type="Pfam" id="PF09745"/>
    </source>
</evidence>
<feature type="compositionally biased region" description="Basic and acidic residues" evidence="3">
    <location>
        <begin position="191"/>
        <end position="207"/>
    </location>
</feature>
<organism evidence="5 6">
    <name type="scientific">Tropilaelaps mercedesae</name>
    <dbReference type="NCBI Taxonomy" id="418985"/>
    <lineage>
        <taxon>Eukaryota</taxon>
        <taxon>Metazoa</taxon>
        <taxon>Ecdysozoa</taxon>
        <taxon>Arthropoda</taxon>
        <taxon>Chelicerata</taxon>
        <taxon>Arachnida</taxon>
        <taxon>Acari</taxon>
        <taxon>Parasitiformes</taxon>
        <taxon>Mesostigmata</taxon>
        <taxon>Gamasina</taxon>
        <taxon>Dermanyssoidea</taxon>
        <taxon>Laelapidae</taxon>
        <taxon>Tropilaelaps</taxon>
    </lineage>
</organism>
<dbReference type="FunCoup" id="A0A1V9XZE5">
    <property type="interactions" value="193"/>
</dbReference>
<evidence type="ECO:0000313" key="6">
    <source>
        <dbReference type="Proteomes" id="UP000192247"/>
    </source>
</evidence>
<name>A0A1V9XZE5_9ACAR</name>
<dbReference type="PANTHER" id="PTHR31938">
    <property type="entry name" value="NUCLEAR SPECKLE SPLICING REGULATORY PROTEIN 1"/>
    <property type="match status" value="1"/>
</dbReference>
<evidence type="ECO:0000256" key="3">
    <source>
        <dbReference type="SAM" id="MobiDB-lite"/>
    </source>
</evidence>
<gene>
    <name evidence="5" type="ORF">BIW11_06160</name>
</gene>
<dbReference type="EMBL" id="MNPL01001791">
    <property type="protein sequence ID" value="OQR78813.1"/>
    <property type="molecule type" value="Genomic_DNA"/>
</dbReference>
<dbReference type="PANTHER" id="PTHR31938:SF4">
    <property type="entry name" value="NUCLEAR SPECKLE SPLICING REGULATORY PROTEIN 1"/>
    <property type="match status" value="1"/>
</dbReference>
<sequence>YGLISQKTTAPEGTAALRKAVPSNIFGDDSSDEHDKSAIEDMIKRTSMMKKALDEDTNVFEYDEVYDEMKIKKKAQDTESVTKNKKPRYIEGLLKNAAARKKEDERRVQRKIQTERKKERAEFGDKEAFVTAGYKKKMKEMQREEEAEQKEQFQEEMDVTKQHDLSGFYRHLLKQQCGEKKILEDSLCSTKKLDDRANSTEDSKNIDSDQPVQEDSAKKGSPFKDGTTEIISEQVIRKSKNDNPDADSDFLETSRSSNEDDDGGNGQVATTKIGAKKEIISRTYRKRKPTDHHLKDEQKPIGQKGSDEHDTDER</sequence>
<dbReference type="STRING" id="418985.A0A1V9XZE5"/>
<dbReference type="InParanoid" id="A0A1V9XZE5"/>
<feature type="non-terminal residue" evidence="5">
    <location>
        <position position="1"/>
    </location>
</feature>
<proteinExistence type="inferred from homology"/>
<feature type="compositionally biased region" description="Basic and acidic residues" evidence="3">
    <location>
        <begin position="291"/>
        <end position="314"/>
    </location>
</feature>
<feature type="region of interest" description="Disordered" evidence="3">
    <location>
        <begin position="138"/>
        <end position="159"/>
    </location>
</feature>
<accession>A0A1V9XZE5</accession>
<evidence type="ECO:0000256" key="1">
    <source>
        <dbReference type="ARBA" id="ARBA00010126"/>
    </source>
</evidence>
<feature type="region of interest" description="Disordered" evidence="3">
    <location>
        <begin position="188"/>
        <end position="314"/>
    </location>
</feature>
<dbReference type="InterPro" id="IPR018612">
    <property type="entry name" value="NSRP1_N"/>
</dbReference>
<keyword evidence="2" id="KW-0175">Coiled coil</keyword>
<feature type="domain" description="Nuclear speckle splicing regulatory protein 1 N-terminal" evidence="4">
    <location>
        <begin position="48"/>
        <end position="161"/>
    </location>
</feature>
<protein>
    <submittedName>
        <fullName evidence="5">Nuclear speckle splicing regulatory protein 1-like</fullName>
    </submittedName>
</protein>
<reference evidence="5 6" key="1">
    <citation type="journal article" date="2017" name="Gigascience">
        <title>Draft genome of the honey bee ectoparasitic mite, Tropilaelaps mercedesae, is shaped by the parasitic life history.</title>
        <authorList>
            <person name="Dong X."/>
            <person name="Armstrong S.D."/>
            <person name="Xia D."/>
            <person name="Makepeace B.L."/>
            <person name="Darby A.C."/>
            <person name="Kadowaki T."/>
        </authorList>
    </citation>
    <scope>NUCLEOTIDE SEQUENCE [LARGE SCALE GENOMIC DNA]</scope>
    <source>
        <strain evidence="5">Wuxi-XJTLU</strain>
    </source>
</reference>
<dbReference type="Pfam" id="PF09745">
    <property type="entry name" value="NSRP1_N"/>
    <property type="match status" value="1"/>
</dbReference>
<evidence type="ECO:0000313" key="5">
    <source>
        <dbReference type="EMBL" id="OQR78813.1"/>
    </source>
</evidence>
<dbReference type="InterPro" id="IPR042816">
    <property type="entry name" value="Nsrp1"/>
</dbReference>
<dbReference type="OrthoDB" id="446635at2759"/>
<comment type="caution">
    <text evidence="5">The sequence shown here is derived from an EMBL/GenBank/DDBJ whole genome shotgun (WGS) entry which is preliminary data.</text>
</comment>
<evidence type="ECO:0000256" key="2">
    <source>
        <dbReference type="ARBA" id="ARBA00023054"/>
    </source>
</evidence>